<accession>A0ABT9H0I5</accession>
<evidence type="ECO:0000313" key="3">
    <source>
        <dbReference type="Proteomes" id="UP001231616"/>
    </source>
</evidence>
<keyword evidence="1" id="KW-0472">Membrane</keyword>
<comment type="caution">
    <text evidence="2">The sequence shown here is derived from an EMBL/GenBank/DDBJ whole genome shotgun (WGS) entry which is preliminary data.</text>
</comment>
<feature type="transmembrane region" description="Helical" evidence="1">
    <location>
        <begin position="90"/>
        <end position="111"/>
    </location>
</feature>
<dbReference type="EMBL" id="JAUZVZ010000015">
    <property type="protein sequence ID" value="MDP4536834.1"/>
    <property type="molecule type" value="Genomic_DNA"/>
</dbReference>
<keyword evidence="1" id="KW-0812">Transmembrane</keyword>
<reference evidence="2 3" key="1">
    <citation type="submission" date="2023-08" db="EMBL/GenBank/DDBJ databases">
        <authorList>
            <person name="Joshi A."/>
            <person name="Thite S."/>
        </authorList>
    </citation>
    <scope>NUCLEOTIDE SEQUENCE [LARGE SCALE GENOMIC DNA]</scope>
    <source>
        <strain evidence="2 3">AC40</strain>
    </source>
</reference>
<dbReference type="Proteomes" id="UP001231616">
    <property type="component" value="Unassembled WGS sequence"/>
</dbReference>
<dbReference type="PANTHER" id="PTHR40031:SF1">
    <property type="entry name" value="MEMBRANE-BOUND METAL-DEPENDENT HYDROLASE"/>
    <property type="match status" value="1"/>
</dbReference>
<keyword evidence="3" id="KW-1185">Reference proteome</keyword>
<name>A0ABT9H0I5_9GAMM</name>
<feature type="transmembrane region" description="Helical" evidence="1">
    <location>
        <begin position="123"/>
        <end position="147"/>
    </location>
</feature>
<protein>
    <submittedName>
        <fullName evidence="2">Metal-dependent hydrolase</fullName>
    </submittedName>
</protein>
<dbReference type="PANTHER" id="PTHR40031">
    <property type="entry name" value="HYPOTHETICAL MEMBRANE SPANNING PROTEIN"/>
    <property type="match status" value="1"/>
</dbReference>
<dbReference type="InterPro" id="IPR053170">
    <property type="entry name" value="Transcription_regulator"/>
</dbReference>
<sequence length="348" mass="39668">MDSVTQAALGAAVAVAVVGKHSSIKKAAIWGAVIGTLPDLDVFIDYGDDLSEMVRHRGESHSLVYQTLIAPLLAWLICRWHQQQQHFKAWWLAVWLVLVTHSLLDTFTTYGTQLLLPFSNYPFALESIFVIDPLYTLPLLAGLVYAWRQPEKGLAANRIGLICSSGYLLWSVLAQQWVIHQVTQQGADASQSPYWLLVQPTALNTLVWRIIKVDEHGYQEGFYALSDGRRAVTFRQHYFPEQTEQLRAFTDAERLTRFSHGFVGYFQHDALFTMADLRMGMQGNYAFEFTLACQQHDGVKSTQLQQTRKSYQMVEMWLWAARRFLQQETGLTEAELRSENPCNTNSGR</sequence>
<feature type="transmembrane region" description="Helical" evidence="1">
    <location>
        <begin position="159"/>
        <end position="178"/>
    </location>
</feature>
<dbReference type="InterPro" id="IPR007404">
    <property type="entry name" value="YdjM-like"/>
</dbReference>
<dbReference type="Pfam" id="PF04307">
    <property type="entry name" value="YdjM"/>
    <property type="match status" value="1"/>
</dbReference>
<keyword evidence="1" id="KW-1133">Transmembrane helix</keyword>
<evidence type="ECO:0000256" key="1">
    <source>
        <dbReference type="SAM" id="Phobius"/>
    </source>
</evidence>
<evidence type="ECO:0000313" key="2">
    <source>
        <dbReference type="EMBL" id="MDP4536834.1"/>
    </source>
</evidence>
<gene>
    <name evidence="2" type="ORF">Q3O60_11585</name>
</gene>
<proteinExistence type="predicted"/>
<dbReference type="GO" id="GO:0016787">
    <property type="term" value="F:hydrolase activity"/>
    <property type="evidence" value="ECO:0007669"/>
    <property type="project" value="UniProtKB-KW"/>
</dbReference>
<keyword evidence="2" id="KW-0378">Hydrolase</keyword>
<organism evidence="2 3">
    <name type="scientific">Alkalimonas collagenimarina</name>
    <dbReference type="NCBI Taxonomy" id="400390"/>
    <lineage>
        <taxon>Bacteria</taxon>
        <taxon>Pseudomonadati</taxon>
        <taxon>Pseudomonadota</taxon>
        <taxon>Gammaproteobacteria</taxon>
        <taxon>Alkalimonas</taxon>
    </lineage>
</organism>
<dbReference type="RefSeq" id="WP_305894099.1">
    <property type="nucleotide sequence ID" value="NZ_JAUZVZ010000015.1"/>
</dbReference>